<dbReference type="Proteomes" id="UP000184436">
    <property type="component" value="Unassembled WGS sequence"/>
</dbReference>
<reference evidence="2 3" key="1">
    <citation type="submission" date="2016-11" db="EMBL/GenBank/DDBJ databases">
        <authorList>
            <person name="Jaros S."/>
            <person name="Januszkiewicz K."/>
            <person name="Wedrychowicz H."/>
        </authorList>
    </citation>
    <scope>NUCLEOTIDE SEQUENCE [LARGE SCALE GENOMIC DNA]</scope>
    <source>
        <strain evidence="2 3">DSM 26883</strain>
    </source>
</reference>
<dbReference type="InterPro" id="IPR013830">
    <property type="entry name" value="SGNH_hydro"/>
</dbReference>
<dbReference type="AlphaFoldDB" id="A0A1M4UA73"/>
<gene>
    <name evidence="2" type="ORF">SAMN05444349_10379</name>
</gene>
<keyword evidence="3" id="KW-1185">Reference proteome</keyword>
<dbReference type="STRING" id="871325.SAMN05444349_10379"/>
<keyword evidence="2" id="KW-0378">Hydrolase</keyword>
<dbReference type="OrthoDB" id="5624617at2"/>
<evidence type="ECO:0000313" key="2">
    <source>
        <dbReference type="EMBL" id="SHE53761.1"/>
    </source>
</evidence>
<organism evidence="2 3">
    <name type="scientific">Bacteroides faecichinchillae</name>
    <dbReference type="NCBI Taxonomy" id="871325"/>
    <lineage>
        <taxon>Bacteria</taxon>
        <taxon>Pseudomonadati</taxon>
        <taxon>Bacteroidota</taxon>
        <taxon>Bacteroidia</taxon>
        <taxon>Bacteroidales</taxon>
        <taxon>Bacteroidaceae</taxon>
        <taxon>Bacteroides</taxon>
    </lineage>
</organism>
<accession>A0A1M4UA73</accession>
<name>A0A1M4UA73_9BACE</name>
<dbReference type="EMBL" id="FQVD01000003">
    <property type="protein sequence ID" value="SHE53761.1"/>
    <property type="molecule type" value="Genomic_DNA"/>
</dbReference>
<dbReference type="Gene3D" id="3.40.50.1110">
    <property type="entry name" value="SGNH hydrolase"/>
    <property type="match status" value="1"/>
</dbReference>
<evidence type="ECO:0000313" key="3">
    <source>
        <dbReference type="Proteomes" id="UP000184436"/>
    </source>
</evidence>
<sequence length="103" mass="11889">MDIIESKIPGVQILFIEHVPFPLTEFDLKKGKWVDESNEALREAVQKLKKKGYKNFHYLKADGLIGEDGESTVDGEHFTDLGFYRFAEGVYPMVKKLIKRAER</sequence>
<feature type="domain" description="SGNH hydrolase-type esterase" evidence="1">
    <location>
        <begin position="3"/>
        <end position="94"/>
    </location>
</feature>
<protein>
    <submittedName>
        <fullName evidence="2">GDSL-like Lipase/Acylhydrolase family protein</fullName>
    </submittedName>
</protein>
<dbReference type="Pfam" id="PF14606">
    <property type="entry name" value="Lipase_GDSL_3"/>
    <property type="match status" value="1"/>
</dbReference>
<dbReference type="InterPro" id="IPR036514">
    <property type="entry name" value="SGNH_hydro_sf"/>
</dbReference>
<proteinExistence type="predicted"/>
<dbReference type="SUPFAM" id="SSF52266">
    <property type="entry name" value="SGNH hydrolase"/>
    <property type="match status" value="1"/>
</dbReference>
<evidence type="ECO:0000259" key="1">
    <source>
        <dbReference type="Pfam" id="PF14606"/>
    </source>
</evidence>
<dbReference type="GO" id="GO:0016788">
    <property type="term" value="F:hydrolase activity, acting on ester bonds"/>
    <property type="evidence" value="ECO:0007669"/>
    <property type="project" value="UniProtKB-ARBA"/>
</dbReference>